<evidence type="ECO:0000313" key="1">
    <source>
        <dbReference type="EMBL" id="CEG42898.1"/>
    </source>
</evidence>
<keyword evidence="2" id="KW-1185">Reference proteome</keyword>
<dbReference type="SUPFAM" id="SSF47923">
    <property type="entry name" value="Ypt/Rab-GAP domain of gyp1p"/>
    <property type="match status" value="1"/>
</dbReference>
<name>A0A0P1AP69_PLAHL</name>
<reference evidence="2" key="1">
    <citation type="submission" date="2014-09" db="EMBL/GenBank/DDBJ databases">
        <authorList>
            <person name="Sharma Rahul"/>
            <person name="Thines Marco"/>
        </authorList>
    </citation>
    <scope>NUCLEOTIDE SEQUENCE [LARGE SCALE GENOMIC DNA]</scope>
</reference>
<sequence length="261" mass="30208">MAHTRKLASNLQMTLSRNFRTTYYKTLGVPVVQHIVNLDASFAALLSESVVNLPQLLNLALELGVAPQYRARIWLLLVEVLPPYSRLWSFVLTERRAMFEDLVDAAHYLQPFKLSRRLKLLKDEETAKANNKLPLYSQHDLERLVHLHQTYQQDIATCDAPMLRKSVDRNFLLSVARVVFEVLPHDAERFWCFTGLLDLFNGRLELVDPMVTPDKLYNASLTEFESVFLRTMDVKRSRLITDRLSNLHLLKSCHDDCIKQG</sequence>
<protein>
    <submittedName>
        <fullName evidence="1">Rab-GTPase-TBC domain</fullName>
    </submittedName>
</protein>
<dbReference type="GeneID" id="36408189"/>
<dbReference type="GO" id="GO:0032007">
    <property type="term" value="P:negative regulation of TOR signaling"/>
    <property type="evidence" value="ECO:0007669"/>
    <property type="project" value="TreeGrafter"/>
</dbReference>
<dbReference type="RefSeq" id="XP_024579267.1">
    <property type="nucleotide sequence ID" value="XM_024728829.1"/>
</dbReference>
<dbReference type="PANTHER" id="PTHR13530:SF3">
    <property type="entry name" value="TBC1 DOMAIN FAMILY MEMBER 7"/>
    <property type="match status" value="1"/>
</dbReference>
<dbReference type="Gene3D" id="1.10.10.750">
    <property type="entry name" value="Ypt/Rab-GAP domain of gyp1p, domain 1"/>
    <property type="match status" value="1"/>
</dbReference>
<dbReference type="AlphaFoldDB" id="A0A0P1AP69"/>
<dbReference type="EMBL" id="CCYD01000645">
    <property type="protein sequence ID" value="CEG42898.1"/>
    <property type="molecule type" value="Genomic_DNA"/>
</dbReference>
<proteinExistence type="predicted"/>
<dbReference type="InterPro" id="IPR035969">
    <property type="entry name" value="Rab-GAP_TBC_sf"/>
</dbReference>
<organism evidence="1 2">
    <name type="scientific">Plasmopara halstedii</name>
    <name type="common">Downy mildew of sunflower</name>
    <dbReference type="NCBI Taxonomy" id="4781"/>
    <lineage>
        <taxon>Eukaryota</taxon>
        <taxon>Sar</taxon>
        <taxon>Stramenopiles</taxon>
        <taxon>Oomycota</taxon>
        <taxon>Peronosporomycetes</taxon>
        <taxon>Peronosporales</taxon>
        <taxon>Peronosporaceae</taxon>
        <taxon>Plasmopara</taxon>
    </lineage>
</organism>
<dbReference type="Proteomes" id="UP000054928">
    <property type="component" value="Unassembled WGS sequence"/>
</dbReference>
<dbReference type="GO" id="GO:0005096">
    <property type="term" value="F:GTPase activator activity"/>
    <property type="evidence" value="ECO:0007669"/>
    <property type="project" value="TreeGrafter"/>
</dbReference>
<dbReference type="OMA" id="FRICATK"/>
<evidence type="ECO:0000313" key="2">
    <source>
        <dbReference type="Proteomes" id="UP000054928"/>
    </source>
</evidence>
<accession>A0A0P1AP69</accession>
<dbReference type="InterPro" id="IPR039842">
    <property type="entry name" value="TBC1D7"/>
</dbReference>
<dbReference type="OrthoDB" id="159449at2759"/>
<dbReference type="PANTHER" id="PTHR13530">
    <property type="entry name" value="TBC1 DOMAIN FAMILY MEMBER 7"/>
    <property type="match status" value="1"/>
</dbReference>